<feature type="transmembrane region" description="Helical" evidence="1">
    <location>
        <begin position="12"/>
        <end position="32"/>
    </location>
</feature>
<organism evidence="2 3">
    <name type="scientific">Arthrobacter jiangjiafuii</name>
    <dbReference type="NCBI Taxonomy" id="2817475"/>
    <lineage>
        <taxon>Bacteria</taxon>
        <taxon>Bacillati</taxon>
        <taxon>Actinomycetota</taxon>
        <taxon>Actinomycetes</taxon>
        <taxon>Micrococcales</taxon>
        <taxon>Micrococcaceae</taxon>
        <taxon>Arthrobacter</taxon>
    </lineage>
</organism>
<keyword evidence="3" id="KW-1185">Reference proteome</keyword>
<evidence type="ECO:0000313" key="2">
    <source>
        <dbReference type="EMBL" id="QWC11311.1"/>
    </source>
</evidence>
<reference evidence="2 3" key="1">
    <citation type="submission" date="2021-05" db="EMBL/GenBank/DDBJ databases">
        <title>Novel species in genus Arthrobacter.</title>
        <authorList>
            <person name="Zhang G."/>
        </authorList>
    </citation>
    <scope>NUCLEOTIDE SEQUENCE [LARGE SCALE GENOMIC DNA]</scope>
    <source>
        <strain evidence="3">zg-ZUI227</strain>
    </source>
</reference>
<dbReference type="AlphaFoldDB" id="A0A975M7C8"/>
<dbReference type="InterPro" id="IPR021354">
    <property type="entry name" value="DUF2975"/>
</dbReference>
<sequence length="157" mass="16619">MTRDAIAELKLILAILFAAAVVAQTVILPWMAADIVAHFPEVQSLRQPILVLSVLAVACIEAALLCLWRLLTLAGLKRTSGRQFLRCLDALVVSLLAGAILMGSMLAMITEADQGTGGPIPPLVLLTGIGGCTVAALIVLAKRRQLTVAAERETRRA</sequence>
<dbReference type="Proteomes" id="UP000676885">
    <property type="component" value="Chromosome"/>
</dbReference>
<keyword evidence="1" id="KW-0812">Transmembrane</keyword>
<dbReference type="RefSeq" id="WP_210230987.1">
    <property type="nucleotide sequence ID" value="NZ_CP076022.1"/>
</dbReference>
<protein>
    <submittedName>
        <fullName evidence="2">DUF2975 domain-containing protein</fullName>
    </submittedName>
</protein>
<name>A0A975M7C8_9MICC</name>
<evidence type="ECO:0000313" key="3">
    <source>
        <dbReference type="Proteomes" id="UP000676885"/>
    </source>
</evidence>
<dbReference type="KEGG" id="ajg:KKR91_07040"/>
<dbReference type="EMBL" id="CP076022">
    <property type="protein sequence ID" value="QWC11311.1"/>
    <property type="molecule type" value="Genomic_DNA"/>
</dbReference>
<keyword evidence="1" id="KW-0472">Membrane</keyword>
<feature type="transmembrane region" description="Helical" evidence="1">
    <location>
        <begin position="120"/>
        <end position="141"/>
    </location>
</feature>
<feature type="transmembrane region" description="Helical" evidence="1">
    <location>
        <begin position="52"/>
        <end position="76"/>
    </location>
</feature>
<evidence type="ECO:0000256" key="1">
    <source>
        <dbReference type="SAM" id="Phobius"/>
    </source>
</evidence>
<gene>
    <name evidence="2" type="ORF">KKR91_07040</name>
</gene>
<dbReference type="Pfam" id="PF11188">
    <property type="entry name" value="DUF2975"/>
    <property type="match status" value="1"/>
</dbReference>
<accession>A0A975M7C8</accession>
<feature type="transmembrane region" description="Helical" evidence="1">
    <location>
        <begin position="88"/>
        <end position="108"/>
    </location>
</feature>
<keyword evidence="1" id="KW-1133">Transmembrane helix</keyword>
<proteinExistence type="predicted"/>